<evidence type="ECO:0000313" key="1">
    <source>
        <dbReference type="EMBL" id="KAJ1949637.1"/>
    </source>
</evidence>
<organism evidence="1 2">
    <name type="scientific">Linderina macrospora</name>
    <dbReference type="NCBI Taxonomy" id="4868"/>
    <lineage>
        <taxon>Eukaryota</taxon>
        <taxon>Fungi</taxon>
        <taxon>Fungi incertae sedis</taxon>
        <taxon>Zoopagomycota</taxon>
        <taxon>Kickxellomycotina</taxon>
        <taxon>Kickxellomycetes</taxon>
        <taxon>Kickxellales</taxon>
        <taxon>Kickxellaceae</taxon>
        <taxon>Linderina</taxon>
    </lineage>
</organism>
<evidence type="ECO:0000313" key="2">
    <source>
        <dbReference type="Proteomes" id="UP001150603"/>
    </source>
</evidence>
<dbReference type="EMBL" id="JANBPW010000402">
    <property type="protein sequence ID" value="KAJ1949637.1"/>
    <property type="molecule type" value="Genomic_DNA"/>
</dbReference>
<protein>
    <submittedName>
        <fullName evidence="1">Uncharacterized protein</fullName>
    </submittedName>
</protein>
<dbReference type="Proteomes" id="UP001150603">
    <property type="component" value="Unassembled WGS sequence"/>
</dbReference>
<name>A0ACC1JF35_9FUNG</name>
<sequence>MARLSGEHGASSDEEEGQLRVGRNWIRFRRGTPPPPPARHHYGQAVLTASPLESAPGQDSSSDTEPAPAHFPSNDVDSYWYNQPSTTHQSETEDTPSDGRARDRRSVIQPLLASEDLRHAELPEALRVHPITRADRYRVYGTSGAQLGSFPGIPQNGSIEESRLAMLAVLRAHRTFASGHNSDDSEDFDAYYANALTGRAEQGVRTAHQNVRALFGTQASRLEKTESGEAESDSASARGRRRARRIKAQKEAGVRKWLVANTLERCALDCFLLRPGMRFQGVQKITAQSNDLFRASMLSAQFMPPDVEKWDVDVTIHNVDMQNARLSGIMRATNIPRTTKSILTSWEGEIVDFQHFWPKTGKWKARCEDDTRNWSLFDPVAESPEVFLQRWPESLGGKRIPRMLEDYIFMRWKETEFINVEASETGLTIAGFYYICMSRQTGSIEGVYFDPLTPPYQRLFLAAENEARFMSFPAVSSC</sequence>
<gene>
    <name evidence="1" type="ORF">FBU59_001055</name>
</gene>
<reference evidence="1" key="1">
    <citation type="submission" date="2022-07" db="EMBL/GenBank/DDBJ databases">
        <title>Phylogenomic reconstructions and comparative analyses of Kickxellomycotina fungi.</title>
        <authorList>
            <person name="Reynolds N.K."/>
            <person name="Stajich J.E."/>
            <person name="Barry K."/>
            <person name="Grigoriev I.V."/>
            <person name="Crous P."/>
            <person name="Smith M.E."/>
        </authorList>
    </citation>
    <scope>NUCLEOTIDE SEQUENCE</scope>
    <source>
        <strain evidence="1">NRRL 5244</strain>
    </source>
</reference>
<comment type="caution">
    <text evidence="1">The sequence shown here is derived from an EMBL/GenBank/DDBJ whole genome shotgun (WGS) entry which is preliminary data.</text>
</comment>
<proteinExistence type="predicted"/>
<keyword evidence="2" id="KW-1185">Reference proteome</keyword>
<accession>A0ACC1JF35</accession>